<sequence>MTQDLVGVWRLEAFHDVDEAGQPVGDGPLGPAPAGMLVYTSDGHVSVSMMPTRPGPGPSYMGYAGDWWVKDGRVVHHIRISSRADWVGIEQTRDAELAGDVLTVRATREVDARPLRRVLVWRRAEQPGGVR</sequence>
<proteinExistence type="predicted"/>
<dbReference type="InterPro" id="IPR024311">
    <property type="entry name" value="Lipocalin-like"/>
</dbReference>
<gene>
    <name evidence="2" type="ORF">AB5J58_25535</name>
</gene>
<protein>
    <submittedName>
        <fullName evidence="2">Lipocalin-like domain-containing protein</fullName>
    </submittedName>
</protein>
<dbReference type="EMBL" id="CP163431">
    <property type="protein sequence ID" value="XDQ03307.1"/>
    <property type="molecule type" value="Genomic_DNA"/>
</dbReference>
<feature type="domain" description="Lipocalin-like" evidence="1">
    <location>
        <begin position="6"/>
        <end position="55"/>
    </location>
</feature>
<organism evidence="2">
    <name type="scientific">Streptomyces sp. R08</name>
    <dbReference type="NCBI Taxonomy" id="3238624"/>
    <lineage>
        <taxon>Bacteria</taxon>
        <taxon>Bacillati</taxon>
        <taxon>Actinomycetota</taxon>
        <taxon>Actinomycetes</taxon>
        <taxon>Kitasatosporales</taxon>
        <taxon>Streptomycetaceae</taxon>
        <taxon>Streptomyces</taxon>
    </lineage>
</organism>
<reference evidence="2" key="1">
    <citation type="submission" date="2024-07" db="EMBL/GenBank/DDBJ databases">
        <authorList>
            <person name="Yu S.T."/>
        </authorList>
    </citation>
    <scope>NUCLEOTIDE SEQUENCE</scope>
    <source>
        <strain evidence="2">R08</strain>
    </source>
</reference>
<feature type="domain" description="Lipocalin-like" evidence="1">
    <location>
        <begin position="58"/>
        <end position="123"/>
    </location>
</feature>
<accession>A0AB39MBK2</accession>
<dbReference type="RefSeq" id="WP_369189247.1">
    <property type="nucleotide sequence ID" value="NZ_CP163431.1"/>
</dbReference>
<dbReference type="AlphaFoldDB" id="A0AB39MBK2"/>
<dbReference type="Pfam" id="PF13924">
    <property type="entry name" value="Lipocalin_5"/>
    <property type="match status" value="2"/>
</dbReference>
<name>A0AB39MBK2_9ACTN</name>
<evidence type="ECO:0000313" key="2">
    <source>
        <dbReference type="EMBL" id="XDQ03307.1"/>
    </source>
</evidence>
<evidence type="ECO:0000259" key="1">
    <source>
        <dbReference type="Pfam" id="PF13924"/>
    </source>
</evidence>